<dbReference type="PRINTS" id="PR00413">
    <property type="entry name" value="HADHALOGNASE"/>
</dbReference>
<comment type="caution">
    <text evidence="2">The sequence shown here is derived from an EMBL/GenBank/DDBJ whole genome shotgun (WGS) entry which is preliminary data.</text>
</comment>
<dbReference type="NCBIfam" id="TIGR01428">
    <property type="entry name" value="HAD_type_II"/>
    <property type="match status" value="1"/>
</dbReference>
<dbReference type="InterPro" id="IPR006439">
    <property type="entry name" value="HAD-SF_hydro_IA"/>
</dbReference>
<dbReference type="InterPro" id="IPR036412">
    <property type="entry name" value="HAD-like_sf"/>
</dbReference>
<dbReference type="AlphaFoldDB" id="A0A3M5P1X0"/>
<protein>
    <submittedName>
        <fullName evidence="2">Haloacid dehalogenase, type II</fullName>
    </submittedName>
</protein>
<dbReference type="Gene3D" id="3.40.50.1000">
    <property type="entry name" value="HAD superfamily/HAD-like"/>
    <property type="match status" value="1"/>
</dbReference>
<evidence type="ECO:0000256" key="1">
    <source>
        <dbReference type="ARBA" id="ARBA00022801"/>
    </source>
</evidence>
<dbReference type="Pfam" id="PF00702">
    <property type="entry name" value="Hydrolase"/>
    <property type="match status" value="1"/>
</dbReference>
<dbReference type="CDD" id="cd02588">
    <property type="entry name" value="HAD_L2-DEX"/>
    <property type="match status" value="1"/>
</dbReference>
<dbReference type="NCBIfam" id="TIGR01493">
    <property type="entry name" value="HAD-SF-IA-v2"/>
    <property type="match status" value="1"/>
</dbReference>
<reference evidence="2 3" key="1">
    <citation type="submission" date="2018-08" db="EMBL/GenBank/DDBJ databases">
        <title>Recombination of ecologically and evolutionarily significant loci maintains genetic cohesion in the Pseudomonas syringae species complex.</title>
        <authorList>
            <person name="Dillon M."/>
            <person name="Thakur S."/>
            <person name="Almeida R.N.D."/>
            <person name="Weir B.S."/>
            <person name="Guttman D.S."/>
        </authorList>
    </citation>
    <scope>NUCLEOTIDE SEQUENCE [LARGE SCALE GENOMIC DNA]</scope>
    <source>
        <strain evidence="2 3">ICMP 19473</strain>
    </source>
</reference>
<dbReference type="InterPro" id="IPR051540">
    <property type="entry name" value="S-2-haloacid_dehalogenase"/>
</dbReference>
<dbReference type="Gene3D" id="1.10.150.750">
    <property type="match status" value="1"/>
</dbReference>
<organism evidence="2 3">
    <name type="scientific">Pseudomonas viridiflava</name>
    <name type="common">Phytomonas viridiflava</name>
    <dbReference type="NCBI Taxonomy" id="33069"/>
    <lineage>
        <taxon>Bacteria</taxon>
        <taxon>Pseudomonadati</taxon>
        <taxon>Pseudomonadota</taxon>
        <taxon>Gammaproteobacteria</taxon>
        <taxon>Pseudomonadales</taxon>
        <taxon>Pseudomonadaceae</taxon>
        <taxon>Pseudomonas</taxon>
    </lineage>
</organism>
<sequence length="250" mass="27889">MVPDGNFRRNPMMLPKALAFDVFGTVVDWHSGIARETAAFLASNLPSVSSGEFALQWRKLYAPAMRECINEARGFVVLDTLHHETLQQLLTSHGLDVSRIQSEELWRLAHAWRRLDPWPDVPQGLVRLREARPVVTLSNANVELMIAMNRYNGLQWDALLGAEFAQTYKPEPAAYLTTVDALGLKPQQLCLVACHHSDLAAARDCGLTTAFVHRPMEYGGAPAPDADYAQDWDYEADSFIDLAQQLSPGM</sequence>
<accession>A0A3M5P1X0</accession>
<dbReference type="InterPro" id="IPR023214">
    <property type="entry name" value="HAD_sf"/>
</dbReference>
<evidence type="ECO:0000313" key="2">
    <source>
        <dbReference type="EMBL" id="RMT78618.1"/>
    </source>
</evidence>
<dbReference type="Proteomes" id="UP000273854">
    <property type="component" value="Unassembled WGS sequence"/>
</dbReference>
<dbReference type="SUPFAM" id="SSF56784">
    <property type="entry name" value="HAD-like"/>
    <property type="match status" value="1"/>
</dbReference>
<keyword evidence="1" id="KW-0378">Hydrolase</keyword>
<dbReference type="GO" id="GO:0019120">
    <property type="term" value="F:hydrolase activity, acting on acid halide bonds, in C-halide compounds"/>
    <property type="evidence" value="ECO:0007669"/>
    <property type="project" value="InterPro"/>
</dbReference>
<evidence type="ECO:0000313" key="3">
    <source>
        <dbReference type="Proteomes" id="UP000273854"/>
    </source>
</evidence>
<dbReference type="PANTHER" id="PTHR43316:SF3">
    <property type="entry name" value="HALOACID DEHALOGENASE, TYPE II (AFU_ORTHOLOGUE AFUA_2G07750)-RELATED"/>
    <property type="match status" value="1"/>
</dbReference>
<dbReference type="EMBL" id="RBTP01000065">
    <property type="protein sequence ID" value="RMT78618.1"/>
    <property type="molecule type" value="Genomic_DNA"/>
</dbReference>
<dbReference type="InterPro" id="IPR006328">
    <property type="entry name" value="2-HAD"/>
</dbReference>
<name>A0A3M5P1X0_PSEVI</name>
<gene>
    <name evidence="2" type="ORF">ALP40_02086</name>
</gene>
<dbReference type="PANTHER" id="PTHR43316">
    <property type="entry name" value="HYDROLASE, HALOACID DELAHOGENASE-RELATED"/>
    <property type="match status" value="1"/>
</dbReference>
<proteinExistence type="predicted"/>